<reference evidence="2 3" key="1">
    <citation type="submission" date="2017-06" db="EMBL/GenBank/DDBJ databases">
        <title>A platform for efficient transgenesis in Macrostomum lignano, a flatworm model organism for stem cell research.</title>
        <authorList>
            <person name="Berezikov E."/>
        </authorList>
    </citation>
    <scope>NUCLEOTIDE SEQUENCE [LARGE SCALE GENOMIC DNA]</scope>
    <source>
        <strain evidence="2">DV1</strain>
        <tissue evidence="2">Whole organism</tissue>
    </source>
</reference>
<organism evidence="2 3">
    <name type="scientific">Macrostomum lignano</name>
    <dbReference type="NCBI Taxonomy" id="282301"/>
    <lineage>
        <taxon>Eukaryota</taxon>
        <taxon>Metazoa</taxon>
        <taxon>Spiralia</taxon>
        <taxon>Lophotrochozoa</taxon>
        <taxon>Platyhelminthes</taxon>
        <taxon>Rhabditophora</taxon>
        <taxon>Macrostomorpha</taxon>
        <taxon>Macrostomida</taxon>
        <taxon>Macrostomidae</taxon>
        <taxon>Macrostomum</taxon>
    </lineage>
</organism>
<proteinExistence type="predicted"/>
<accession>A0A267FTP2</accession>
<dbReference type="InterPro" id="IPR041031">
    <property type="entry name" value="RNF31_C"/>
</dbReference>
<evidence type="ECO:0000313" key="3">
    <source>
        <dbReference type="Proteomes" id="UP000215902"/>
    </source>
</evidence>
<dbReference type="STRING" id="282301.A0A267FTP2"/>
<dbReference type="GO" id="GO:0036435">
    <property type="term" value="F:K48-linked polyubiquitin modification-dependent protein binding"/>
    <property type="evidence" value="ECO:0007669"/>
    <property type="project" value="TreeGrafter"/>
</dbReference>
<dbReference type="GO" id="GO:0061630">
    <property type="term" value="F:ubiquitin protein ligase activity"/>
    <property type="evidence" value="ECO:0007669"/>
    <property type="project" value="TreeGrafter"/>
</dbReference>
<sequence length="243" mass="28111">MDCGSYRKHAEGIHQKYYNKMHIAAQNQGHSSTDKRLYDQMMKLLTFHLVCPKCSHCYQRVSKSGVFVFHCSCRNSFCPFCQSRQIGPHEDCQIKGLHVHHYRQCFFNLKHVKQTTLLDLLRRNKVKVSDVCSKFGKGCELPDLKMDGKLKVCPCAEKVTYKNPGICDRHYRECLIQLINANKLDLVDVASENELLEMFRRFGLALPKVKASYPASAAREKTSIYRERLKEMLPLSEDEEAMV</sequence>
<gene>
    <name evidence="2" type="ORF">BOX15_Mlig027647g1</name>
</gene>
<comment type="caution">
    <text evidence="2">The sequence shown here is derived from an EMBL/GenBank/DDBJ whole genome shotgun (WGS) entry which is preliminary data.</text>
</comment>
<dbReference type="Pfam" id="PF18091">
    <property type="entry name" value="E3_UbLigase_RBR"/>
    <property type="match status" value="1"/>
</dbReference>
<dbReference type="Proteomes" id="UP000215902">
    <property type="component" value="Unassembled WGS sequence"/>
</dbReference>
<dbReference type="InterPro" id="IPR026254">
    <property type="entry name" value="RNF31-like"/>
</dbReference>
<dbReference type="OrthoDB" id="9978677at2759"/>
<protein>
    <recommendedName>
        <fullName evidence="1">RNF31 C-terminal domain-containing protein</fullName>
    </recommendedName>
</protein>
<dbReference type="GO" id="GO:0097039">
    <property type="term" value="P:protein linear polyubiquitination"/>
    <property type="evidence" value="ECO:0007669"/>
    <property type="project" value="TreeGrafter"/>
</dbReference>
<feature type="domain" description="RNF31 C-terminal" evidence="1">
    <location>
        <begin position="137"/>
        <end position="201"/>
    </location>
</feature>
<name>A0A267FTP2_9PLAT</name>
<dbReference type="EMBL" id="NIVC01000762">
    <property type="protein sequence ID" value="PAA77151.1"/>
    <property type="molecule type" value="Genomic_DNA"/>
</dbReference>
<dbReference type="GO" id="GO:0070530">
    <property type="term" value="F:K63-linked polyubiquitin modification-dependent protein binding"/>
    <property type="evidence" value="ECO:0007669"/>
    <property type="project" value="TreeGrafter"/>
</dbReference>
<dbReference type="GO" id="GO:1990450">
    <property type="term" value="F:linear polyubiquitin binding"/>
    <property type="evidence" value="ECO:0007669"/>
    <property type="project" value="TreeGrafter"/>
</dbReference>
<dbReference type="AlphaFoldDB" id="A0A267FTP2"/>
<dbReference type="PANTHER" id="PTHR16004:SF2">
    <property type="entry name" value="E3 UBIQUITIN-PROTEIN LIGASE LUBEL"/>
    <property type="match status" value="1"/>
</dbReference>
<evidence type="ECO:0000259" key="1">
    <source>
        <dbReference type="Pfam" id="PF18091"/>
    </source>
</evidence>
<dbReference type="GO" id="GO:0071797">
    <property type="term" value="C:LUBAC complex"/>
    <property type="evidence" value="ECO:0007669"/>
    <property type="project" value="InterPro"/>
</dbReference>
<evidence type="ECO:0000313" key="2">
    <source>
        <dbReference type="EMBL" id="PAA77151.1"/>
    </source>
</evidence>
<keyword evidence="3" id="KW-1185">Reference proteome</keyword>
<dbReference type="PANTHER" id="PTHR16004">
    <property type="entry name" value="RING FINGER PROTEIN 31-RELATED"/>
    <property type="match status" value="1"/>
</dbReference>